<feature type="domain" description="MHC class I-like antigen recognition-like" evidence="3">
    <location>
        <begin position="21"/>
        <end position="105"/>
    </location>
</feature>
<feature type="chain" id="PRO_5042217184" description="MHC class I-like antigen recognition-like domain-containing protein" evidence="2">
    <location>
        <begin position="20"/>
        <end position="106"/>
    </location>
</feature>
<evidence type="ECO:0000256" key="2">
    <source>
        <dbReference type="SAM" id="SignalP"/>
    </source>
</evidence>
<evidence type="ECO:0000259" key="3">
    <source>
        <dbReference type="Pfam" id="PF00129"/>
    </source>
</evidence>
<dbReference type="GO" id="GO:0009897">
    <property type="term" value="C:external side of plasma membrane"/>
    <property type="evidence" value="ECO:0007669"/>
    <property type="project" value="TreeGrafter"/>
</dbReference>
<dbReference type="Pfam" id="PF00129">
    <property type="entry name" value="MHC_I"/>
    <property type="match status" value="1"/>
</dbReference>
<dbReference type="PANTHER" id="PTHR16675:SF237">
    <property type="entry name" value="MHC CLASS I ANTIGEN TRANSCRIPT VARIANT 1-RELATED"/>
    <property type="match status" value="1"/>
</dbReference>
<dbReference type="GO" id="GO:0005615">
    <property type="term" value="C:extracellular space"/>
    <property type="evidence" value="ECO:0007669"/>
    <property type="project" value="TreeGrafter"/>
</dbReference>
<dbReference type="InterPro" id="IPR037055">
    <property type="entry name" value="MHC_I-like_Ag-recog_sf"/>
</dbReference>
<dbReference type="EMBL" id="JAINUG010001244">
    <property type="protein sequence ID" value="KAJ8358003.1"/>
    <property type="molecule type" value="Genomic_DNA"/>
</dbReference>
<dbReference type="AlphaFoldDB" id="A0AAD7VXW7"/>
<protein>
    <recommendedName>
        <fullName evidence="3">MHC class I-like antigen recognition-like domain-containing protein</fullName>
    </recommendedName>
</protein>
<proteinExistence type="predicted"/>
<gene>
    <name evidence="4" type="ORF">AAFF_G00044860</name>
</gene>
<evidence type="ECO:0000313" key="5">
    <source>
        <dbReference type="Proteomes" id="UP001221898"/>
    </source>
</evidence>
<name>A0AAD7VXW7_9TELE</name>
<dbReference type="InterPro" id="IPR011161">
    <property type="entry name" value="MHC_I-like_Ag-recog"/>
</dbReference>
<comment type="caution">
    <text evidence="4">The sequence shown here is derived from an EMBL/GenBank/DDBJ whole genome shotgun (WGS) entry which is preliminary data.</text>
</comment>
<dbReference type="GO" id="GO:0006955">
    <property type="term" value="P:immune response"/>
    <property type="evidence" value="ECO:0007669"/>
    <property type="project" value="TreeGrafter"/>
</dbReference>
<accession>A0AAD7VXW7</accession>
<keyword evidence="1" id="KW-0325">Glycoprotein</keyword>
<sequence length="106" mass="12151">MGKVVLLGVMLCCISDVSAATHSLKYIDTAVTAGIDFPEYTLVGLVDDEQFVYYDSKIKKMIPKTEWIEKSVEQQYWDRQIPKYHGKQQVSKANIGTLMQRFNQTQ</sequence>
<dbReference type="PANTHER" id="PTHR16675">
    <property type="entry name" value="MHC CLASS I-RELATED"/>
    <property type="match status" value="1"/>
</dbReference>
<dbReference type="InterPro" id="IPR050208">
    <property type="entry name" value="MHC_class-I_related"/>
</dbReference>
<evidence type="ECO:0000313" key="4">
    <source>
        <dbReference type="EMBL" id="KAJ8358003.1"/>
    </source>
</evidence>
<feature type="signal peptide" evidence="2">
    <location>
        <begin position="1"/>
        <end position="19"/>
    </location>
</feature>
<dbReference type="InterPro" id="IPR011162">
    <property type="entry name" value="MHC_I/II-like_Ag-recog"/>
</dbReference>
<organism evidence="4 5">
    <name type="scientific">Aldrovandia affinis</name>
    <dbReference type="NCBI Taxonomy" id="143900"/>
    <lineage>
        <taxon>Eukaryota</taxon>
        <taxon>Metazoa</taxon>
        <taxon>Chordata</taxon>
        <taxon>Craniata</taxon>
        <taxon>Vertebrata</taxon>
        <taxon>Euteleostomi</taxon>
        <taxon>Actinopterygii</taxon>
        <taxon>Neopterygii</taxon>
        <taxon>Teleostei</taxon>
        <taxon>Notacanthiformes</taxon>
        <taxon>Halosauridae</taxon>
        <taxon>Aldrovandia</taxon>
    </lineage>
</organism>
<reference evidence="4" key="1">
    <citation type="journal article" date="2023" name="Science">
        <title>Genome structures resolve the early diversification of teleost fishes.</title>
        <authorList>
            <person name="Parey E."/>
            <person name="Louis A."/>
            <person name="Montfort J."/>
            <person name="Bouchez O."/>
            <person name="Roques C."/>
            <person name="Iampietro C."/>
            <person name="Lluch J."/>
            <person name="Castinel A."/>
            <person name="Donnadieu C."/>
            <person name="Desvignes T."/>
            <person name="Floi Bucao C."/>
            <person name="Jouanno E."/>
            <person name="Wen M."/>
            <person name="Mejri S."/>
            <person name="Dirks R."/>
            <person name="Jansen H."/>
            <person name="Henkel C."/>
            <person name="Chen W.J."/>
            <person name="Zahm M."/>
            <person name="Cabau C."/>
            <person name="Klopp C."/>
            <person name="Thompson A.W."/>
            <person name="Robinson-Rechavi M."/>
            <person name="Braasch I."/>
            <person name="Lecointre G."/>
            <person name="Bobe J."/>
            <person name="Postlethwait J.H."/>
            <person name="Berthelot C."/>
            <person name="Roest Crollius H."/>
            <person name="Guiguen Y."/>
        </authorList>
    </citation>
    <scope>NUCLEOTIDE SEQUENCE</scope>
    <source>
        <strain evidence="4">NC1722</strain>
    </source>
</reference>
<feature type="non-terminal residue" evidence="4">
    <location>
        <position position="106"/>
    </location>
</feature>
<evidence type="ECO:0000256" key="1">
    <source>
        <dbReference type="ARBA" id="ARBA00023180"/>
    </source>
</evidence>
<dbReference type="Gene3D" id="3.30.500.10">
    <property type="entry name" value="MHC class I-like antigen recognition-like"/>
    <property type="match status" value="1"/>
</dbReference>
<dbReference type="Proteomes" id="UP001221898">
    <property type="component" value="Unassembled WGS sequence"/>
</dbReference>
<keyword evidence="5" id="KW-1185">Reference proteome</keyword>
<keyword evidence="2" id="KW-0732">Signal</keyword>
<dbReference type="SUPFAM" id="SSF54452">
    <property type="entry name" value="MHC antigen-recognition domain"/>
    <property type="match status" value="1"/>
</dbReference>